<dbReference type="EMBL" id="QLMG01000013">
    <property type="protein sequence ID" value="RAK18307.1"/>
    <property type="molecule type" value="Genomic_DNA"/>
</dbReference>
<proteinExistence type="predicted"/>
<accession>A0A327YCW7</accession>
<protein>
    <submittedName>
        <fullName evidence="1">Uncharacterized protein</fullName>
    </submittedName>
</protein>
<dbReference type="AlphaFoldDB" id="A0A327YCW7"/>
<comment type="caution">
    <text evidence="1">The sequence shown here is derived from an EMBL/GenBank/DDBJ whole genome shotgun (WGS) entry which is preliminary data.</text>
</comment>
<evidence type="ECO:0000313" key="1">
    <source>
        <dbReference type="EMBL" id="RAK18307.1"/>
    </source>
</evidence>
<evidence type="ECO:0000313" key="2">
    <source>
        <dbReference type="Proteomes" id="UP000249165"/>
    </source>
</evidence>
<organism evidence="1 2">
    <name type="scientific">Salipiger aestuarii</name>
    <dbReference type="NCBI Taxonomy" id="568098"/>
    <lineage>
        <taxon>Bacteria</taxon>
        <taxon>Pseudomonadati</taxon>
        <taxon>Pseudomonadota</taxon>
        <taxon>Alphaproteobacteria</taxon>
        <taxon>Rhodobacterales</taxon>
        <taxon>Roseobacteraceae</taxon>
        <taxon>Salipiger</taxon>
    </lineage>
</organism>
<sequence length="48" mass="4963">MSALLVLFLMAACVVLFFSISGAAIWWAGRLPVASEKAGLAAQGQPKA</sequence>
<gene>
    <name evidence="1" type="ORF">ATI53_101326</name>
</gene>
<name>A0A327YCW7_9RHOB</name>
<dbReference type="Proteomes" id="UP000249165">
    <property type="component" value="Unassembled WGS sequence"/>
</dbReference>
<keyword evidence="2" id="KW-1185">Reference proteome</keyword>
<reference evidence="1 2" key="1">
    <citation type="submission" date="2018-06" db="EMBL/GenBank/DDBJ databases">
        <title>Genomic Encyclopedia of Archaeal and Bacterial Type Strains, Phase II (KMG-II): from individual species to whole genera.</title>
        <authorList>
            <person name="Goeker M."/>
        </authorList>
    </citation>
    <scope>NUCLEOTIDE SEQUENCE [LARGE SCALE GENOMIC DNA]</scope>
    <source>
        <strain evidence="1 2">DSM 22011</strain>
    </source>
</reference>